<evidence type="ECO:0000313" key="2">
    <source>
        <dbReference type="Proteomes" id="UP001148838"/>
    </source>
</evidence>
<gene>
    <name evidence="1" type="ORF">ANN_23308</name>
</gene>
<keyword evidence="2" id="KW-1185">Reference proteome</keyword>
<evidence type="ECO:0000313" key="1">
    <source>
        <dbReference type="EMBL" id="KAJ4434740.1"/>
    </source>
</evidence>
<dbReference type="EMBL" id="JAJSOF020000025">
    <property type="protein sequence ID" value="KAJ4434740.1"/>
    <property type="molecule type" value="Genomic_DNA"/>
</dbReference>
<accession>A0ABQ8SKQ4</accession>
<dbReference type="Proteomes" id="UP001148838">
    <property type="component" value="Unassembled WGS sequence"/>
</dbReference>
<protein>
    <submittedName>
        <fullName evidence="1">Uncharacterized protein</fullName>
    </submittedName>
</protein>
<proteinExistence type="predicted"/>
<reference evidence="1 2" key="1">
    <citation type="journal article" date="2022" name="Allergy">
        <title>Genome assembly and annotation of Periplaneta americana reveal a comprehensive cockroach allergen profile.</title>
        <authorList>
            <person name="Wang L."/>
            <person name="Xiong Q."/>
            <person name="Saelim N."/>
            <person name="Wang L."/>
            <person name="Nong W."/>
            <person name="Wan A.T."/>
            <person name="Shi M."/>
            <person name="Liu X."/>
            <person name="Cao Q."/>
            <person name="Hui J.H.L."/>
            <person name="Sookrung N."/>
            <person name="Leung T.F."/>
            <person name="Tungtrongchitr A."/>
            <person name="Tsui S.K.W."/>
        </authorList>
    </citation>
    <scope>NUCLEOTIDE SEQUENCE [LARGE SCALE GENOMIC DNA]</scope>
    <source>
        <strain evidence="1">PWHHKU_190912</strain>
    </source>
</reference>
<name>A0ABQ8SKQ4_PERAM</name>
<comment type="caution">
    <text evidence="1">The sequence shown here is derived from an EMBL/GenBank/DDBJ whole genome shotgun (WGS) entry which is preliminary data.</text>
</comment>
<sequence>MCRSSSAVMAPVTTYGIEIIWEKVKIGDMIRIEKVKTMFMKRILGVGKAAPSRLVHELMRETYFVDDIRSQHWLPSTGPYQELVSIRDRKKKEIDLEFYTTSPAGPGSVGARDT</sequence>
<organism evidence="1 2">
    <name type="scientific">Periplaneta americana</name>
    <name type="common">American cockroach</name>
    <name type="synonym">Blatta americana</name>
    <dbReference type="NCBI Taxonomy" id="6978"/>
    <lineage>
        <taxon>Eukaryota</taxon>
        <taxon>Metazoa</taxon>
        <taxon>Ecdysozoa</taxon>
        <taxon>Arthropoda</taxon>
        <taxon>Hexapoda</taxon>
        <taxon>Insecta</taxon>
        <taxon>Pterygota</taxon>
        <taxon>Neoptera</taxon>
        <taxon>Polyneoptera</taxon>
        <taxon>Dictyoptera</taxon>
        <taxon>Blattodea</taxon>
        <taxon>Blattoidea</taxon>
        <taxon>Blattidae</taxon>
        <taxon>Blattinae</taxon>
        <taxon>Periplaneta</taxon>
    </lineage>
</organism>